<protein>
    <recommendedName>
        <fullName evidence="1">DUF7740 domain-containing protein</fullName>
    </recommendedName>
</protein>
<dbReference type="EMBL" id="BMNW01000015">
    <property type="protein sequence ID" value="GGM29264.1"/>
    <property type="molecule type" value="Genomic_DNA"/>
</dbReference>
<dbReference type="Proteomes" id="UP000616499">
    <property type="component" value="Unassembled WGS sequence"/>
</dbReference>
<evidence type="ECO:0000313" key="2">
    <source>
        <dbReference type="EMBL" id="GGM29264.1"/>
    </source>
</evidence>
<evidence type="ECO:0000313" key="3">
    <source>
        <dbReference type="Proteomes" id="UP000616499"/>
    </source>
</evidence>
<comment type="caution">
    <text evidence="2">The sequence shown here is derived from an EMBL/GenBank/DDBJ whole genome shotgun (WGS) entry which is preliminary data.</text>
</comment>
<sequence length="77" mass="8495">MRFFDAAVCLSLSAQIHGTNKEIRETAKRCLPTLQKADRILINRIAKSNTPLEDVKTLVKTLLNDIVSVKASTLSLA</sequence>
<dbReference type="InterPro" id="IPR056642">
    <property type="entry name" value="DUF7740"/>
</dbReference>
<reference evidence="3" key="1">
    <citation type="journal article" date="2019" name="Int. J. Syst. Evol. Microbiol.">
        <title>The Global Catalogue of Microorganisms (GCM) 10K type strain sequencing project: providing services to taxonomists for standard genome sequencing and annotation.</title>
        <authorList>
            <consortium name="The Broad Institute Genomics Platform"/>
            <consortium name="The Broad Institute Genome Sequencing Center for Infectious Disease"/>
            <person name="Wu L."/>
            <person name="Ma J."/>
        </authorList>
    </citation>
    <scope>NUCLEOTIDE SEQUENCE [LARGE SCALE GENOMIC DNA]</scope>
    <source>
        <strain evidence="3">JCM 13501</strain>
    </source>
</reference>
<keyword evidence="3" id="KW-1185">Reference proteome</keyword>
<gene>
    <name evidence="2" type="ORF">GCM10009425_44780</name>
</gene>
<organism evidence="2 3">
    <name type="scientific">Pseudomonas asuensis</name>
    <dbReference type="NCBI Taxonomy" id="1825787"/>
    <lineage>
        <taxon>Bacteria</taxon>
        <taxon>Pseudomonadati</taxon>
        <taxon>Pseudomonadota</taxon>
        <taxon>Gammaproteobacteria</taxon>
        <taxon>Pseudomonadales</taxon>
        <taxon>Pseudomonadaceae</taxon>
        <taxon>Pseudomonas</taxon>
    </lineage>
</organism>
<name>A0ABQ2H3Y2_9PSED</name>
<dbReference type="Pfam" id="PF24886">
    <property type="entry name" value="DUF7740"/>
    <property type="match status" value="1"/>
</dbReference>
<evidence type="ECO:0000259" key="1">
    <source>
        <dbReference type="Pfam" id="PF24886"/>
    </source>
</evidence>
<feature type="domain" description="DUF7740" evidence="1">
    <location>
        <begin position="1"/>
        <end position="62"/>
    </location>
</feature>
<proteinExistence type="predicted"/>
<accession>A0ABQ2H3Y2</accession>